<evidence type="ECO:0000256" key="2">
    <source>
        <dbReference type="ARBA" id="ARBA00009773"/>
    </source>
</evidence>
<feature type="transmembrane region" description="Helical" evidence="9">
    <location>
        <begin position="78"/>
        <end position="100"/>
    </location>
</feature>
<keyword evidence="5 9" id="KW-0812">Transmembrane</keyword>
<feature type="compositionally biased region" description="Polar residues" evidence="8">
    <location>
        <begin position="16"/>
        <end position="35"/>
    </location>
</feature>
<keyword evidence="6 9" id="KW-1133">Transmembrane helix</keyword>
<evidence type="ECO:0000256" key="5">
    <source>
        <dbReference type="ARBA" id="ARBA00022692"/>
    </source>
</evidence>
<sequence>MGAVSRLHPHSRQKARQTSIMRLPGSKNTDPSTRPGTLHADDTVTNGMKIAGAWGWRILVVVACFAVLIYLITTLSEIVIPFLIALLISALLKPAVTALVHRRWPKWLAIVVTLLGTLIVFGALVLLVVSQVRAGLPALEKESVSSFKSVQAFLAAPPFNLTTTDYQKYIDQATKALQDSSKSLLSGAAAVGLGGVHFVADGLLTIFATIFMMIDGEGVWKWVTRLFPRRARTAVDGAGQAGWHTLTTFVRVQIFVAAVDGLGVGLFAFFLGLPLAVPIGVLVFLASFIPVVGAIVSGAFAVVIALLFVGPLQALIMLGGVVIVHLLEAHVLQPLVMGNAVKVHPSPSSSPWPAARTSPVSPARCSPCPRSP</sequence>
<evidence type="ECO:0000313" key="11">
    <source>
        <dbReference type="Proteomes" id="UP001321486"/>
    </source>
</evidence>
<protein>
    <submittedName>
        <fullName evidence="10">AI-2E family transporter</fullName>
    </submittedName>
</protein>
<dbReference type="PANTHER" id="PTHR21716">
    <property type="entry name" value="TRANSMEMBRANE PROTEIN"/>
    <property type="match status" value="1"/>
</dbReference>
<accession>A0ABM8GJ87</accession>
<evidence type="ECO:0000256" key="1">
    <source>
        <dbReference type="ARBA" id="ARBA00004651"/>
    </source>
</evidence>
<keyword evidence="11" id="KW-1185">Reference proteome</keyword>
<reference evidence="11" key="1">
    <citation type="journal article" date="2019" name="Int. J. Syst. Evol. Microbiol.">
        <title>The Global Catalogue of Microorganisms (GCM) 10K type strain sequencing project: providing services to taxonomists for standard genome sequencing and annotation.</title>
        <authorList>
            <consortium name="The Broad Institute Genomics Platform"/>
            <consortium name="The Broad Institute Genome Sequencing Center for Infectious Disease"/>
            <person name="Wu L."/>
            <person name="Ma J."/>
        </authorList>
    </citation>
    <scope>NUCLEOTIDE SEQUENCE [LARGE SCALE GENOMIC DNA]</scope>
    <source>
        <strain evidence="11">NBRC 108728</strain>
    </source>
</reference>
<evidence type="ECO:0000256" key="7">
    <source>
        <dbReference type="ARBA" id="ARBA00023136"/>
    </source>
</evidence>
<dbReference type="Pfam" id="PF01594">
    <property type="entry name" value="AI-2E_transport"/>
    <property type="match status" value="1"/>
</dbReference>
<evidence type="ECO:0000256" key="6">
    <source>
        <dbReference type="ARBA" id="ARBA00022989"/>
    </source>
</evidence>
<feature type="transmembrane region" description="Helical" evidence="9">
    <location>
        <begin position="254"/>
        <end position="273"/>
    </location>
</feature>
<gene>
    <name evidence="10" type="ORF">GCM10025867_06830</name>
</gene>
<feature type="transmembrane region" description="Helical" evidence="9">
    <location>
        <begin position="54"/>
        <end position="72"/>
    </location>
</feature>
<organism evidence="10 11">
    <name type="scientific">Frondihabitans sucicola</name>
    <dbReference type="NCBI Taxonomy" id="1268041"/>
    <lineage>
        <taxon>Bacteria</taxon>
        <taxon>Bacillati</taxon>
        <taxon>Actinomycetota</taxon>
        <taxon>Actinomycetes</taxon>
        <taxon>Micrococcales</taxon>
        <taxon>Microbacteriaceae</taxon>
        <taxon>Frondihabitans</taxon>
    </lineage>
</organism>
<evidence type="ECO:0000256" key="9">
    <source>
        <dbReference type="SAM" id="Phobius"/>
    </source>
</evidence>
<name>A0ABM8GJ87_9MICO</name>
<feature type="transmembrane region" description="Helical" evidence="9">
    <location>
        <begin position="188"/>
        <end position="214"/>
    </location>
</feature>
<dbReference type="EMBL" id="AP027732">
    <property type="protein sequence ID" value="BDZ48442.1"/>
    <property type="molecule type" value="Genomic_DNA"/>
</dbReference>
<evidence type="ECO:0000256" key="4">
    <source>
        <dbReference type="ARBA" id="ARBA00022475"/>
    </source>
</evidence>
<comment type="similarity">
    <text evidence="2">Belongs to the autoinducer-2 exporter (AI-2E) (TC 2.A.86) family.</text>
</comment>
<feature type="transmembrane region" description="Helical" evidence="9">
    <location>
        <begin position="107"/>
        <end position="129"/>
    </location>
</feature>
<dbReference type="InterPro" id="IPR002549">
    <property type="entry name" value="AI-2E-like"/>
</dbReference>
<keyword evidence="4" id="KW-1003">Cell membrane</keyword>
<evidence type="ECO:0000256" key="8">
    <source>
        <dbReference type="SAM" id="MobiDB-lite"/>
    </source>
</evidence>
<dbReference type="Proteomes" id="UP001321486">
    <property type="component" value="Chromosome"/>
</dbReference>
<dbReference type="PANTHER" id="PTHR21716:SF53">
    <property type="entry name" value="PERMEASE PERM-RELATED"/>
    <property type="match status" value="1"/>
</dbReference>
<keyword evidence="7 9" id="KW-0472">Membrane</keyword>
<proteinExistence type="inferred from homology"/>
<evidence type="ECO:0000256" key="3">
    <source>
        <dbReference type="ARBA" id="ARBA00022448"/>
    </source>
</evidence>
<feature type="transmembrane region" description="Helical" evidence="9">
    <location>
        <begin position="279"/>
        <end position="308"/>
    </location>
</feature>
<keyword evidence="3" id="KW-0813">Transport</keyword>
<feature type="region of interest" description="Disordered" evidence="8">
    <location>
        <begin position="348"/>
        <end position="372"/>
    </location>
</feature>
<feature type="transmembrane region" description="Helical" evidence="9">
    <location>
        <begin position="315"/>
        <end position="336"/>
    </location>
</feature>
<comment type="subcellular location">
    <subcellularLocation>
        <location evidence="1">Cell membrane</location>
        <topology evidence="1">Multi-pass membrane protein</topology>
    </subcellularLocation>
</comment>
<evidence type="ECO:0000313" key="10">
    <source>
        <dbReference type="EMBL" id="BDZ48442.1"/>
    </source>
</evidence>
<feature type="region of interest" description="Disordered" evidence="8">
    <location>
        <begin position="1"/>
        <end position="39"/>
    </location>
</feature>